<feature type="transmembrane region" description="Helical" evidence="1">
    <location>
        <begin position="264"/>
        <end position="283"/>
    </location>
</feature>
<proteinExistence type="predicted"/>
<dbReference type="Proteomes" id="UP000004664">
    <property type="component" value="Unassembled WGS sequence"/>
</dbReference>
<feature type="transmembrane region" description="Helical" evidence="1">
    <location>
        <begin position="33"/>
        <end position="51"/>
    </location>
</feature>
<organism evidence="2 3">
    <name type="scientific">Methylobacter tundripaludum (strain ATCC BAA-1195 / DSM 17260 / SV96)</name>
    <dbReference type="NCBI Taxonomy" id="697282"/>
    <lineage>
        <taxon>Bacteria</taxon>
        <taxon>Pseudomonadati</taxon>
        <taxon>Pseudomonadota</taxon>
        <taxon>Gammaproteobacteria</taxon>
        <taxon>Methylococcales</taxon>
        <taxon>Methylococcaceae</taxon>
        <taxon>Methylobacter</taxon>
    </lineage>
</organism>
<reference evidence="2 3" key="1">
    <citation type="submission" date="2011-06" db="EMBL/GenBank/DDBJ databases">
        <title>Genomic sequence of Methylobacter tundripaludum SV96.</title>
        <authorList>
            <consortium name="US DOE Joint Genome Institute"/>
            <person name="Lucas S."/>
            <person name="Han J."/>
            <person name="Lapidus A."/>
            <person name="Cheng J.-F."/>
            <person name="Goodwin L."/>
            <person name="Pitluck S."/>
            <person name="Held B."/>
            <person name="Detter J.C."/>
            <person name="Han C."/>
            <person name="Tapia R."/>
            <person name="Land M."/>
            <person name="Hauser L."/>
            <person name="Kyrpides N."/>
            <person name="Ivanova N."/>
            <person name="Ovchinnikova G."/>
            <person name="Pagani I."/>
            <person name="Klotz M.G."/>
            <person name="Dispirito A.A."/>
            <person name="Murrell J.C."/>
            <person name="Dunfield P."/>
            <person name="Kalyuzhnaya M.G."/>
            <person name="Svenning M."/>
            <person name="Trotsenko Y.A."/>
            <person name="Stein L.Y."/>
            <person name="Woyke T."/>
        </authorList>
    </citation>
    <scope>NUCLEOTIDE SEQUENCE [LARGE SCALE GENOMIC DNA]</scope>
    <source>
        <strain evidence="3">ATCC BAA-1195 / DSM 17260 / SV96</strain>
    </source>
</reference>
<sequence length="290" mass="32334">MTSDEKNNPFSPSSIDAAYSFLQSIINFDVSKILSTILLLCASAAYTFSAMPSTVNFYRTIIPPLETLSKPNIALSQNSATADAVRKTSELINVSQVYAVPSLLLILEVISIFLSIEFWRLNSLNKSPLPVLILFCICQSYPFISVVFQIADTHRAAQLHSHEATSKSESTGITNLQEDAKLENEQLKELYKSNTDLLKLKSTAERRKAIEANNARILILVNKIDKTQEKRNTTQESVTARNSSVGDHSGIAYWLDNALSREMLIAYFLAAIFPVMLMSLGYYRVRIAPI</sequence>
<evidence type="ECO:0000256" key="1">
    <source>
        <dbReference type="SAM" id="Phobius"/>
    </source>
</evidence>
<dbReference type="HOGENOM" id="CLU_959128_0_0_6"/>
<keyword evidence="1" id="KW-0472">Membrane</keyword>
<dbReference type="AlphaFoldDB" id="G3ISG5"/>
<feature type="transmembrane region" description="Helical" evidence="1">
    <location>
        <begin position="98"/>
        <end position="119"/>
    </location>
</feature>
<evidence type="ECO:0000313" key="3">
    <source>
        <dbReference type="Proteomes" id="UP000004664"/>
    </source>
</evidence>
<keyword evidence="1" id="KW-0812">Transmembrane</keyword>
<dbReference type="STRING" id="697282.Mettu_1148"/>
<gene>
    <name evidence="2" type="ORF">Mettu_1148</name>
</gene>
<keyword evidence="1" id="KW-1133">Transmembrane helix</keyword>
<dbReference type="RefSeq" id="WP_006890306.1">
    <property type="nucleotide sequence ID" value="NZ_JH109152.1"/>
</dbReference>
<dbReference type="EMBL" id="JH109152">
    <property type="protein sequence ID" value="EGW22335.1"/>
    <property type="molecule type" value="Genomic_DNA"/>
</dbReference>
<protein>
    <submittedName>
        <fullName evidence="2">Uncharacterized protein</fullName>
    </submittedName>
</protein>
<name>G3ISG5_METTV</name>
<feature type="transmembrane region" description="Helical" evidence="1">
    <location>
        <begin position="131"/>
        <end position="151"/>
    </location>
</feature>
<keyword evidence="3" id="KW-1185">Reference proteome</keyword>
<evidence type="ECO:0000313" key="2">
    <source>
        <dbReference type="EMBL" id="EGW22335.1"/>
    </source>
</evidence>
<accession>G3ISG5</accession>